<reference evidence="4 5" key="1">
    <citation type="submission" date="2019-11" db="EMBL/GenBank/DDBJ databases">
        <title>Strigops habroptila (kakapo) genome, bStrHab1, primary haplotype, v2.</title>
        <authorList>
            <person name="Jarvis E.D."/>
            <person name="Howard J."/>
            <person name="Rhie A."/>
            <person name="Phillippy A."/>
            <person name="Korlach J."/>
            <person name="Digby A."/>
            <person name="Iorns D."/>
            <person name="Eason D."/>
            <person name="Robertson B."/>
            <person name="Raemaekers T."/>
            <person name="Howe K."/>
            <person name="Lewin H."/>
            <person name="Damas J."/>
            <person name="Hastie A."/>
            <person name="Tracey A."/>
            <person name="Chow W."/>
            <person name="Fedrigo O."/>
        </authorList>
    </citation>
    <scope>NUCLEOTIDE SEQUENCE [LARGE SCALE GENOMIC DNA]</scope>
</reference>
<dbReference type="GeneTree" id="ENSGT00940000162705"/>
<proteinExistence type="predicted"/>
<dbReference type="InParanoid" id="A0A672UJQ4"/>
<dbReference type="Pfam" id="PF00059">
    <property type="entry name" value="Lectin_C"/>
    <property type="match status" value="1"/>
</dbReference>
<accession>A0A672UJQ4</accession>
<gene>
    <name evidence="4" type="primary">LOC115605810</name>
</gene>
<evidence type="ECO:0000313" key="5">
    <source>
        <dbReference type="Proteomes" id="UP000472266"/>
    </source>
</evidence>
<organism evidence="4 5">
    <name type="scientific">Strigops habroptila</name>
    <name type="common">Kakapo</name>
    <dbReference type="NCBI Taxonomy" id="2489341"/>
    <lineage>
        <taxon>Eukaryota</taxon>
        <taxon>Metazoa</taxon>
        <taxon>Chordata</taxon>
        <taxon>Craniata</taxon>
        <taxon>Vertebrata</taxon>
        <taxon>Euteleostomi</taxon>
        <taxon>Archelosauria</taxon>
        <taxon>Archosauria</taxon>
        <taxon>Dinosauria</taxon>
        <taxon>Saurischia</taxon>
        <taxon>Theropoda</taxon>
        <taxon>Coelurosauria</taxon>
        <taxon>Aves</taxon>
        <taxon>Neognathae</taxon>
        <taxon>Neoaves</taxon>
        <taxon>Telluraves</taxon>
        <taxon>Australaves</taxon>
        <taxon>Psittaciformes</taxon>
        <taxon>Psittacidae</taxon>
        <taxon>Strigops</taxon>
    </lineage>
</organism>
<protein>
    <submittedName>
        <fullName evidence="4">C-type lectin domain family 2 member D6-like</fullName>
    </submittedName>
</protein>
<dbReference type="AlphaFoldDB" id="A0A672UJQ4"/>
<dbReference type="GO" id="GO:0030246">
    <property type="term" value="F:carbohydrate binding"/>
    <property type="evidence" value="ECO:0007669"/>
    <property type="project" value="UniProtKB-KW"/>
</dbReference>
<reference evidence="4" key="2">
    <citation type="submission" date="2025-08" db="UniProtKB">
        <authorList>
            <consortium name="Ensembl"/>
        </authorList>
    </citation>
    <scope>IDENTIFICATION</scope>
</reference>
<dbReference type="PROSITE" id="PS50041">
    <property type="entry name" value="C_TYPE_LECTIN_2"/>
    <property type="match status" value="1"/>
</dbReference>
<dbReference type="InterPro" id="IPR050828">
    <property type="entry name" value="C-type_lectin/matrix_domain"/>
</dbReference>
<dbReference type="PANTHER" id="PTHR45710:SF8">
    <property type="entry name" value="RERATING FAMILY MEMBER 4"/>
    <property type="match status" value="1"/>
</dbReference>
<evidence type="ECO:0000259" key="3">
    <source>
        <dbReference type="PROSITE" id="PS50041"/>
    </source>
</evidence>
<dbReference type="InterPro" id="IPR016187">
    <property type="entry name" value="CTDL_fold"/>
</dbReference>
<dbReference type="GeneID" id="115605810"/>
<keyword evidence="2" id="KW-0430">Lectin</keyword>
<reference evidence="4" key="3">
    <citation type="submission" date="2025-09" db="UniProtKB">
        <authorList>
            <consortium name="Ensembl"/>
        </authorList>
    </citation>
    <scope>IDENTIFICATION</scope>
</reference>
<evidence type="ECO:0000256" key="1">
    <source>
        <dbReference type="ARBA" id="ARBA00004401"/>
    </source>
</evidence>
<dbReference type="InterPro" id="IPR001304">
    <property type="entry name" value="C-type_lectin-like"/>
</dbReference>
<dbReference type="Proteomes" id="UP000472266">
    <property type="component" value="Chromosome 4"/>
</dbReference>
<feature type="domain" description="C-type lectin" evidence="3">
    <location>
        <begin position="69"/>
        <end position="169"/>
    </location>
</feature>
<dbReference type="CDD" id="cd03593">
    <property type="entry name" value="CLECT_NK_receptors_like"/>
    <property type="match status" value="1"/>
</dbReference>
<name>A0A672UJQ4_STRHB</name>
<dbReference type="InterPro" id="IPR016186">
    <property type="entry name" value="C-type_lectin-like/link_sf"/>
</dbReference>
<keyword evidence="5" id="KW-1185">Reference proteome</keyword>
<dbReference type="OrthoDB" id="8935730at2759"/>
<evidence type="ECO:0000256" key="2">
    <source>
        <dbReference type="ARBA" id="ARBA00022734"/>
    </source>
</evidence>
<dbReference type="InterPro" id="IPR033992">
    <property type="entry name" value="NKR-like_CTLD"/>
</dbReference>
<dbReference type="Ensembl" id="ENSSHBT00005017107.1">
    <property type="protein sequence ID" value="ENSSHBP00005014227.1"/>
    <property type="gene ID" value="ENSSHBG00005012473.1"/>
</dbReference>
<evidence type="ECO:0000313" key="4">
    <source>
        <dbReference type="Ensembl" id="ENSSHBP00005014227.1"/>
    </source>
</evidence>
<comment type="subcellular location">
    <subcellularLocation>
        <location evidence="1">Cell membrane</location>
        <topology evidence="1">Single-pass type II membrane protein</topology>
    </subcellularLocation>
</comment>
<sequence>MARVGGSCVASASAGNIDSTDVKQEMTTISRMWRTDRWFLQSKCTAAKPETCHHGKCPPEQCPSGWIGFRNKCYFISEEEKKWTSSQTFCAENESMLATFETQEEMHSLAKHLKIDNCWTGLHRKGETFYWENGTALKKALFQIQNHSECAYLDGFTISSSAYSLSRCSICVKLHIDS</sequence>
<dbReference type="Gene3D" id="3.10.100.10">
    <property type="entry name" value="Mannose-Binding Protein A, subunit A"/>
    <property type="match status" value="1"/>
</dbReference>
<dbReference type="KEGG" id="shab:115605810"/>
<dbReference type="RefSeq" id="XP_030336682.1">
    <property type="nucleotide sequence ID" value="XM_030480822.1"/>
</dbReference>
<dbReference type="SMART" id="SM00034">
    <property type="entry name" value="CLECT"/>
    <property type="match status" value="1"/>
</dbReference>
<dbReference type="SUPFAM" id="SSF56436">
    <property type="entry name" value="C-type lectin-like"/>
    <property type="match status" value="1"/>
</dbReference>
<dbReference type="PANTHER" id="PTHR45710">
    <property type="entry name" value="C-TYPE LECTIN DOMAIN-CONTAINING PROTEIN 180"/>
    <property type="match status" value="1"/>
</dbReference>
<dbReference type="OMA" id="ETFYWEN"/>
<dbReference type="GO" id="GO:0005886">
    <property type="term" value="C:plasma membrane"/>
    <property type="evidence" value="ECO:0007669"/>
    <property type="project" value="UniProtKB-SubCell"/>
</dbReference>